<dbReference type="PANTHER" id="PTHR30548">
    <property type="entry name" value="2-HYDROXYGLUTARYL-COA DEHYDRATASE, D-COMPONENT-RELATED"/>
    <property type="match status" value="1"/>
</dbReference>
<dbReference type="Pfam" id="PF06050">
    <property type="entry name" value="HGD-D"/>
    <property type="match status" value="1"/>
</dbReference>
<evidence type="ECO:0000313" key="6">
    <source>
        <dbReference type="EMBL" id="KGM97816.1"/>
    </source>
</evidence>
<dbReference type="GO" id="GO:0046872">
    <property type="term" value="F:metal ion binding"/>
    <property type="evidence" value="ECO:0007669"/>
    <property type="project" value="UniProtKB-KW"/>
</dbReference>
<dbReference type="EMBL" id="JENJ01000006">
    <property type="protein sequence ID" value="KGM97816.1"/>
    <property type="molecule type" value="Genomic_DNA"/>
</dbReference>
<name>A0A0A0IBV7_CLONO</name>
<comment type="similarity">
    <text evidence="2">Belongs to the FldB/FldC dehydratase alpha/beta subunit family.</text>
</comment>
<keyword evidence="3" id="KW-0479">Metal-binding</keyword>
<dbReference type="OrthoDB" id="9810278at2"/>
<evidence type="ECO:0000256" key="3">
    <source>
        <dbReference type="ARBA" id="ARBA00022723"/>
    </source>
</evidence>
<dbReference type="GO" id="GO:0016836">
    <property type="term" value="F:hydro-lyase activity"/>
    <property type="evidence" value="ECO:0007669"/>
    <property type="project" value="UniProtKB-ARBA"/>
</dbReference>
<evidence type="ECO:0000256" key="5">
    <source>
        <dbReference type="ARBA" id="ARBA00023014"/>
    </source>
</evidence>
<dbReference type="PANTHER" id="PTHR30548:SF4">
    <property type="entry name" value="SUBUNIT OF OXYGEN-SENSITIVE 2-HYDROXYISOCAPROYL-COA DEHYDRATASE"/>
    <property type="match status" value="1"/>
</dbReference>
<sequence length="423" mass="47485">MTDIQNMSAKELLGYYQQKLDEEARQAKKEGKLVCWSASVAPPEFCVAMDIAMVYPETHAAGIGARKGSLDILEVADRKGYSTDICSYARVNLGYMELLKEKALTGKTPEVLANSPAADIPLPDLIITCNNICNTLLKWYENLAVELNIPCIVIDVPFNHTMPIPQYAKDYIAEQFKDAIATLEEVCGRKFDYDKFLEVQKQTQRSVAQWNRLASLSSHKPSPLNCFDLFNFMALIVCARSRDYAEITFKKFADELEENLKNGIYAFKGAEKKRITWEGIAVWPYLGHTFKSLKSLGSIMTGSAYPGLWNLTYTPGDMSSMAEAYTRIYINTCLDNKVKVLSDIIEGGKCDGIAYHLNRSCKLMSFLNVETAEKLQEQNGLPYVSFDGDQTDPRNFAPAQFDTRVQALAEMMEQQGEEGNSNE</sequence>
<dbReference type="GO" id="GO:0051536">
    <property type="term" value="F:iron-sulfur cluster binding"/>
    <property type="evidence" value="ECO:0007669"/>
    <property type="project" value="UniProtKB-KW"/>
</dbReference>
<proteinExistence type="inferred from homology"/>
<accession>A0A0A0IBV7</accession>
<reference evidence="6 7" key="1">
    <citation type="submission" date="2014-01" db="EMBL/GenBank/DDBJ databases">
        <title>Plasmidome dynamics in the species complex Clostridium novyi sensu lato converts strains of independent lineages into distinctly different pathogens.</title>
        <authorList>
            <person name="Skarin H."/>
            <person name="Segerman B."/>
        </authorList>
    </citation>
    <scope>NUCLEOTIDE SEQUENCE [LARGE SCALE GENOMIC DNA]</scope>
    <source>
        <strain evidence="6 7">4552</strain>
    </source>
</reference>
<dbReference type="RefSeq" id="WP_003365570.1">
    <property type="nucleotide sequence ID" value="NZ_JENJ01000006.1"/>
</dbReference>
<evidence type="ECO:0000313" key="7">
    <source>
        <dbReference type="Proteomes" id="UP000030012"/>
    </source>
</evidence>
<comment type="caution">
    <text evidence="6">The sequence shown here is derived from an EMBL/GenBank/DDBJ whole genome shotgun (WGS) entry which is preliminary data.</text>
</comment>
<protein>
    <submittedName>
        <fullName evidence="6">Phenyllactate dehydratase</fullName>
    </submittedName>
</protein>
<comment type="cofactor">
    <cofactor evidence="1">
        <name>[4Fe-4S] cluster</name>
        <dbReference type="ChEBI" id="CHEBI:49883"/>
    </cofactor>
</comment>
<dbReference type="Gene3D" id="3.40.50.11900">
    <property type="match status" value="1"/>
</dbReference>
<evidence type="ECO:0000256" key="2">
    <source>
        <dbReference type="ARBA" id="ARBA00005806"/>
    </source>
</evidence>
<evidence type="ECO:0000256" key="1">
    <source>
        <dbReference type="ARBA" id="ARBA00001966"/>
    </source>
</evidence>
<evidence type="ECO:0000256" key="4">
    <source>
        <dbReference type="ARBA" id="ARBA00023004"/>
    </source>
</evidence>
<dbReference type="Proteomes" id="UP000030012">
    <property type="component" value="Unassembled WGS sequence"/>
</dbReference>
<keyword evidence="5" id="KW-0411">Iron-sulfur</keyword>
<dbReference type="AlphaFoldDB" id="A0A0A0IBV7"/>
<dbReference type="InterPro" id="IPR010327">
    <property type="entry name" value="FldB/FldC_alpha/beta"/>
</dbReference>
<organism evidence="6 7">
    <name type="scientific">Clostridium novyi A str. 4552</name>
    <dbReference type="NCBI Taxonomy" id="1444289"/>
    <lineage>
        <taxon>Bacteria</taxon>
        <taxon>Bacillati</taxon>
        <taxon>Bacillota</taxon>
        <taxon>Clostridia</taxon>
        <taxon>Eubacteriales</taxon>
        <taxon>Clostridiaceae</taxon>
        <taxon>Clostridium</taxon>
    </lineage>
</organism>
<dbReference type="Gene3D" id="3.40.50.11890">
    <property type="match status" value="1"/>
</dbReference>
<keyword evidence="4" id="KW-0408">Iron</keyword>
<gene>
    <name evidence="6" type="ORF">Z968_02105</name>
</gene>